<dbReference type="PANTHER" id="PTHR16138">
    <property type="entry name" value="MYCOPHENOLIC ACID ACYL-GLUCURONIDE ESTERASE, MITOCHONDRIAL"/>
    <property type="match status" value="1"/>
</dbReference>
<keyword evidence="3" id="KW-0809">Transit peptide</keyword>
<dbReference type="OrthoDB" id="9813296at2"/>
<evidence type="ECO:0000256" key="10">
    <source>
        <dbReference type="ARBA" id="ARBA00047409"/>
    </source>
</evidence>
<evidence type="ECO:0000313" key="13">
    <source>
        <dbReference type="EMBL" id="OBP82481.1"/>
    </source>
</evidence>
<keyword evidence="2 13" id="KW-0378">Hydrolase</keyword>
<dbReference type="InterPro" id="IPR000073">
    <property type="entry name" value="AB_hydrolase_1"/>
</dbReference>
<dbReference type="InterPro" id="IPR052382">
    <property type="entry name" value="ABHD10_acyl-thioesterase"/>
</dbReference>
<evidence type="ECO:0000256" key="6">
    <source>
        <dbReference type="ARBA" id="ARBA00041520"/>
    </source>
</evidence>
<comment type="function">
    <text evidence="9">Acts as an acyl-protein thioesterase that hydrolyzes fatty acids from acylated residues in proteins. Regulates the mitochondrial S-depalmitoylation of the nucleophilic active site residue of peroxiredoxin-5/PRDX5, a key antioxidant protein, therefore modulating mitochondrial antioxidant ability. Also catalyzes the deglucuronidation of mycophenolic acid acyl-glucuronide, an active metabolite of the immunosuppressant drug mycophenolate.</text>
</comment>
<comment type="catalytic activity">
    <reaction evidence="11">
        <text>mycophenolic acid O-acyl-beta-D-glucuronide + H2O = mycophenolate + D-glucuronate + H(+)</text>
        <dbReference type="Rhea" id="RHEA:34179"/>
        <dbReference type="ChEBI" id="CHEBI:15377"/>
        <dbReference type="ChEBI" id="CHEBI:15378"/>
        <dbReference type="ChEBI" id="CHEBI:58720"/>
        <dbReference type="ChEBI" id="CHEBI:62932"/>
        <dbReference type="ChEBI" id="CHEBI:66982"/>
        <dbReference type="EC" id="3.1.1.93"/>
    </reaction>
    <physiologicalReaction direction="left-to-right" evidence="11">
        <dbReference type="Rhea" id="RHEA:34180"/>
    </physiologicalReaction>
</comment>
<dbReference type="EMBL" id="LZTJ01000001">
    <property type="protein sequence ID" value="OBP82481.1"/>
    <property type="molecule type" value="Genomic_DNA"/>
</dbReference>
<dbReference type="Gene3D" id="3.40.50.1820">
    <property type="entry name" value="alpha/beta hydrolase"/>
    <property type="match status" value="1"/>
</dbReference>
<gene>
    <name evidence="13" type="ORF">BAE39_02690</name>
</gene>
<evidence type="ECO:0000256" key="7">
    <source>
        <dbReference type="ARBA" id="ARBA00042645"/>
    </source>
</evidence>
<evidence type="ECO:0000256" key="9">
    <source>
        <dbReference type="ARBA" id="ARBA00046047"/>
    </source>
</evidence>
<evidence type="ECO:0000256" key="11">
    <source>
        <dbReference type="ARBA" id="ARBA00047972"/>
    </source>
</evidence>
<evidence type="ECO:0000256" key="3">
    <source>
        <dbReference type="ARBA" id="ARBA00022946"/>
    </source>
</evidence>
<dbReference type="RefSeq" id="WP_032932631.1">
    <property type="nucleotide sequence ID" value="NZ_LZTH01000002.1"/>
</dbReference>
<evidence type="ECO:0000259" key="12">
    <source>
        <dbReference type="Pfam" id="PF12697"/>
    </source>
</evidence>
<dbReference type="SUPFAM" id="SSF53474">
    <property type="entry name" value="alpha/beta-Hydrolases"/>
    <property type="match status" value="1"/>
</dbReference>
<evidence type="ECO:0000256" key="2">
    <source>
        <dbReference type="ARBA" id="ARBA00022801"/>
    </source>
</evidence>
<evidence type="ECO:0000256" key="5">
    <source>
        <dbReference type="ARBA" id="ARBA00039314"/>
    </source>
</evidence>
<dbReference type="EC" id="3.1.2.22" evidence="1"/>
<evidence type="ECO:0000313" key="14">
    <source>
        <dbReference type="Proteomes" id="UP000093748"/>
    </source>
</evidence>
<comment type="caution">
    <text evidence="13">The sequence shown here is derived from an EMBL/GenBank/DDBJ whole genome shotgun (WGS) entry which is preliminary data.</text>
</comment>
<dbReference type="EC" id="3.1.1.93" evidence="4"/>
<protein>
    <recommendedName>
        <fullName evidence="5">Palmitoyl-protein thioesterase ABHD10, mitochondrial</fullName>
        <ecNumber evidence="4">3.1.1.93</ecNumber>
        <ecNumber evidence="1">3.1.2.22</ecNumber>
    </recommendedName>
    <alternativeName>
        <fullName evidence="7">Acyl-protein thioesterase ABHD10</fullName>
    </alternativeName>
    <alternativeName>
        <fullName evidence="8">Alpha/beta hydrolase domain-containing protein 10</fullName>
    </alternativeName>
    <alternativeName>
        <fullName evidence="6">Mycophenolic acid acyl-glucuronide esterase, mitochondrial</fullName>
    </alternativeName>
</protein>
<feature type="domain" description="AB hydrolase-1" evidence="12">
    <location>
        <begin position="55"/>
        <end position="244"/>
    </location>
</feature>
<accession>A0A1A5IU17</accession>
<dbReference type="Pfam" id="PF12697">
    <property type="entry name" value="Abhydrolase_6"/>
    <property type="match status" value="1"/>
</dbReference>
<evidence type="ECO:0000256" key="4">
    <source>
        <dbReference type="ARBA" id="ARBA00039132"/>
    </source>
</evidence>
<name>A0A1A5IU17_RHILI</name>
<dbReference type="GO" id="GO:0016787">
    <property type="term" value="F:hydrolase activity"/>
    <property type="evidence" value="ECO:0007669"/>
    <property type="project" value="UniProtKB-KW"/>
</dbReference>
<reference evidence="14" key="1">
    <citation type="submission" date="2016-06" db="EMBL/GenBank/DDBJ databases">
        <title>NZP2037 Pacbio-Illumina hybrid assembly.</title>
        <authorList>
            <person name="Ramsay J.P."/>
        </authorList>
    </citation>
    <scope>NUCLEOTIDE SEQUENCE [LARGE SCALE GENOMIC DNA]</scope>
    <source>
        <strain evidence="14">R7ANS::ICEMlSym2042</strain>
    </source>
</reference>
<dbReference type="InterPro" id="IPR029058">
    <property type="entry name" value="AB_hydrolase_fold"/>
</dbReference>
<organism evidence="13 14">
    <name type="scientific">Rhizobium loti</name>
    <name type="common">Mesorhizobium loti</name>
    <dbReference type="NCBI Taxonomy" id="381"/>
    <lineage>
        <taxon>Bacteria</taxon>
        <taxon>Pseudomonadati</taxon>
        <taxon>Pseudomonadota</taxon>
        <taxon>Alphaproteobacteria</taxon>
        <taxon>Hyphomicrobiales</taxon>
        <taxon>Phyllobacteriaceae</taxon>
        <taxon>Mesorhizobium</taxon>
    </lineage>
</organism>
<evidence type="ECO:0000256" key="8">
    <source>
        <dbReference type="ARBA" id="ARBA00042704"/>
    </source>
</evidence>
<comment type="catalytic activity">
    <reaction evidence="10">
        <text>S-hexadecanoyl-L-cysteinyl-[protein] + H2O = L-cysteinyl-[protein] + hexadecanoate + H(+)</text>
        <dbReference type="Rhea" id="RHEA:19233"/>
        <dbReference type="Rhea" id="RHEA-COMP:10131"/>
        <dbReference type="Rhea" id="RHEA-COMP:11032"/>
        <dbReference type="ChEBI" id="CHEBI:7896"/>
        <dbReference type="ChEBI" id="CHEBI:15377"/>
        <dbReference type="ChEBI" id="CHEBI:15378"/>
        <dbReference type="ChEBI" id="CHEBI:29950"/>
        <dbReference type="ChEBI" id="CHEBI:74151"/>
        <dbReference type="EC" id="3.1.2.22"/>
    </reaction>
    <physiologicalReaction direction="left-to-right" evidence="10">
        <dbReference type="Rhea" id="RHEA:19234"/>
    </physiologicalReaction>
</comment>
<evidence type="ECO:0000256" key="1">
    <source>
        <dbReference type="ARBA" id="ARBA00012423"/>
    </source>
</evidence>
<dbReference type="Proteomes" id="UP000093748">
    <property type="component" value="Unassembled WGS sequence"/>
</dbReference>
<dbReference type="PANTHER" id="PTHR16138:SF7">
    <property type="entry name" value="PALMITOYL-PROTEIN THIOESTERASE ABHD10, MITOCHONDRIAL"/>
    <property type="match status" value="1"/>
</dbReference>
<dbReference type="GeneID" id="66680720"/>
<proteinExistence type="predicted"/>
<dbReference type="AlphaFoldDB" id="A0A1A5IU17"/>
<sequence>MTVTPPTFLPPTFLNVDGSRIAVRHNAGSTPGIVWLGGYKSDMLGTKAQTLSDWAAKEGRAFLRHDYSGHGESGGAFADGTISTWLSQSLAVFRKFAKGNQILVGSSMGAWIALRMVQELRKAGDTSVVGLVLLAPAPDFTSELVEPVLTKAQKRALAEKGFFAEPSDYSTEPYIYTRALIEDGRANRVMTGPIDTHCPVHILQGLADPDVPSSHALKLVSLLPADDVTLSLIPDGDHRLSRPQDLDMLVRAVGDMAGRGK</sequence>